<feature type="region of interest" description="Disordered" evidence="2">
    <location>
        <begin position="738"/>
        <end position="775"/>
    </location>
</feature>
<dbReference type="PANTHER" id="PTHR35352:SF1">
    <property type="entry name" value="COILED-COIL DOMAIN-CONTAINING PROTEIN 150"/>
    <property type="match status" value="1"/>
</dbReference>
<dbReference type="OrthoDB" id="416454at2759"/>
<proteinExistence type="predicted"/>
<feature type="coiled-coil region" evidence="1">
    <location>
        <begin position="126"/>
        <end position="356"/>
    </location>
</feature>
<dbReference type="AlphaFoldDB" id="A0A8T3DHJ5"/>
<sequence length="1012" mass="116014">MSRASIQPLNVGATAPETLSVLQQRLQVAEEQAEALIQDMGSLGVTREQVLDSPSAVREACQRPVSPVRVWRAMGGLGGESVLWRNCEELVSRVCRLESILHSLKLTIFRMETERELNPSHPAQVVEQLSALQKEREEEQRAARKEVMQIQDQLWQACQERDEALDEARNLQEALEVSTTSKMNVALAAEELKVVKAQMADKLQELRTQLSEEANRRLETEQSQDALLQRVKDMEGAVELERERVHVLQMNCQTLQNERHEVRQVLRGEAERASQLEKQCQQLRDKADAKDSIVSQLTDELKSTRLAIQRLQRENSKLLQDESNLKTAADKVQGLNAQLEGQCSELSAALRSMTVENARLVADHQAELKAERERVLRQLQDQDLLLDAARRNIQAELQGALKDRLRLQKEIEALRSDHQQLQQSSKVAQETAATQREVLESTINRLQGQLSGSGKKESVKRERDRILTEIQSVVSNLEMERNSLQTELTKAKSREVQLHLELEAVTDSKQQFKRTNTLEKLHTRASADAIAYRSRCHKLEQKLTQVEASLEQKEEDFALAVVARDEAQLEYQALKAQVCQLEEELRGRDRVAQTLQGVLASHSRLKSSTETLQAELGGREEEVTFLRKERVQIQQDLEGLQAQVEKLQDDLMITHTEMEPLRKALETVSLDNKQLAQNLEQALLANNKLLSKLSRAQDQHESLQSQNRQLLSQREEELRETREEVKWLTNHLDSLKEQLKKEKSGGKRMSSKEVTELKKTLEEASSRSGDLSRANRELREKVGELEKVVSNQKARIKDLNIQMKQHLENRAALANSQRMKEMEETLKGLEILKDEYHRRNNEQGQLIQQFQCELKRLSSTQEGELEAERGQRQALLDKCQRLEENMRILRQSRDEAEARLREASLESQQITENLVEAHSWFRSKFNSLKKDLEKTRPSKEVSSEKLVSMESSNQDTLSTSTEGENKVQSSPALMDRKQNHWSTTLHRWETKRELARLSARCRQTGDTDTQAK</sequence>
<comment type="caution">
    <text evidence="3">The sequence shown here is derived from an EMBL/GenBank/DDBJ whole genome shotgun (WGS) entry which is preliminary data.</text>
</comment>
<gene>
    <name evidence="3" type="ORF">AGOR_G00127960</name>
</gene>
<evidence type="ECO:0008006" key="5">
    <source>
        <dbReference type="Google" id="ProtNLM"/>
    </source>
</evidence>
<accession>A0A8T3DHJ5</accession>
<dbReference type="Proteomes" id="UP000829720">
    <property type="component" value="Unassembled WGS sequence"/>
</dbReference>
<feature type="compositionally biased region" description="Basic and acidic residues" evidence="2">
    <location>
        <begin position="931"/>
        <end position="943"/>
    </location>
</feature>
<feature type="coiled-coil region" evidence="1">
    <location>
        <begin position="467"/>
        <end position="494"/>
    </location>
</feature>
<dbReference type="EMBL" id="JAERUA010000011">
    <property type="protein sequence ID" value="KAI1893855.1"/>
    <property type="molecule type" value="Genomic_DNA"/>
</dbReference>
<dbReference type="PANTHER" id="PTHR35352">
    <property type="entry name" value="COILED-COIL DOMAIN-CONTAINING PROTEIN 150"/>
    <property type="match status" value="1"/>
</dbReference>
<feature type="coiled-coil region" evidence="1">
    <location>
        <begin position="865"/>
        <end position="913"/>
    </location>
</feature>
<feature type="coiled-coil region" evidence="1">
    <location>
        <begin position="390"/>
        <end position="431"/>
    </location>
</feature>
<evidence type="ECO:0000256" key="1">
    <source>
        <dbReference type="SAM" id="Coils"/>
    </source>
</evidence>
<evidence type="ECO:0000256" key="2">
    <source>
        <dbReference type="SAM" id="MobiDB-lite"/>
    </source>
</evidence>
<feature type="region of interest" description="Disordered" evidence="2">
    <location>
        <begin position="931"/>
        <end position="981"/>
    </location>
</feature>
<feature type="coiled-coil region" evidence="1">
    <location>
        <begin position="536"/>
        <end position="584"/>
    </location>
</feature>
<reference evidence="3" key="1">
    <citation type="submission" date="2021-01" db="EMBL/GenBank/DDBJ databases">
        <authorList>
            <person name="Zahm M."/>
            <person name="Roques C."/>
            <person name="Cabau C."/>
            <person name="Klopp C."/>
            <person name="Donnadieu C."/>
            <person name="Jouanno E."/>
            <person name="Lampietro C."/>
            <person name="Louis A."/>
            <person name="Herpin A."/>
            <person name="Echchiki A."/>
            <person name="Berthelot C."/>
            <person name="Parey E."/>
            <person name="Roest-Crollius H."/>
            <person name="Braasch I."/>
            <person name="Postlethwait J."/>
            <person name="Bobe J."/>
            <person name="Montfort J."/>
            <person name="Bouchez O."/>
            <person name="Begum T."/>
            <person name="Mejri S."/>
            <person name="Adams A."/>
            <person name="Chen W.-J."/>
            <person name="Guiguen Y."/>
        </authorList>
    </citation>
    <scope>NUCLEOTIDE SEQUENCE</scope>
    <source>
        <tissue evidence="3">Blood</tissue>
    </source>
</reference>
<feature type="compositionally biased region" description="Basic and acidic residues" evidence="2">
    <location>
        <begin position="738"/>
        <end position="765"/>
    </location>
</feature>
<name>A0A8T3DHJ5_9TELE</name>
<dbReference type="InterPro" id="IPR038807">
    <property type="entry name" value="CCDC150"/>
</dbReference>
<feature type="compositionally biased region" description="Polar residues" evidence="2">
    <location>
        <begin position="949"/>
        <end position="971"/>
    </location>
</feature>
<evidence type="ECO:0000313" key="4">
    <source>
        <dbReference type="Proteomes" id="UP000829720"/>
    </source>
</evidence>
<evidence type="ECO:0000313" key="3">
    <source>
        <dbReference type="EMBL" id="KAI1893855.1"/>
    </source>
</evidence>
<organism evidence="3 4">
    <name type="scientific">Albula goreensis</name>
    <dbReference type="NCBI Taxonomy" id="1534307"/>
    <lineage>
        <taxon>Eukaryota</taxon>
        <taxon>Metazoa</taxon>
        <taxon>Chordata</taxon>
        <taxon>Craniata</taxon>
        <taxon>Vertebrata</taxon>
        <taxon>Euteleostomi</taxon>
        <taxon>Actinopterygii</taxon>
        <taxon>Neopterygii</taxon>
        <taxon>Teleostei</taxon>
        <taxon>Albuliformes</taxon>
        <taxon>Albulidae</taxon>
        <taxon>Albula</taxon>
    </lineage>
</organism>
<keyword evidence="4" id="KW-1185">Reference proteome</keyword>
<protein>
    <recommendedName>
        <fullName evidence="5">Coiled-coil domain-containing protein 150</fullName>
    </recommendedName>
</protein>
<keyword evidence="1" id="KW-0175">Coiled coil</keyword>
<dbReference type="Gene3D" id="1.10.287.1490">
    <property type="match status" value="1"/>
</dbReference>